<dbReference type="eggNOG" id="COG0776">
    <property type="taxonomic scope" value="Bacteria"/>
</dbReference>
<name>M1LYH3_9PROT</name>
<dbReference type="KEGG" id="kga:ST1E_0764"/>
<dbReference type="GO" id="GO:0030261">
    <property type="term" value="P:chromosome condensation"/>
    <property type="evidence" value="ECO:0007669"/>
    <property type="project" value="UniProtKB-KW"/>
</dbReference>
<dbReference type="GO" id="GO:0005829">
    <property type="term" value="C:cytosol"/>
    <property type="evidence" value="ECO:0007669"/>
    <property type="project" value="TreeGrafter"/>
</dbReference>
<dbReference type="HOGENOM" id="CLU_105066_2_0_4"/>
<dbReference type="Proteomes" id="UP000011658">
    <property type="component" value="Chromosome"/>
</dbReference>
<keyword evidence="3" id="KW-0238">DNA-binding</keyword>
<gene>
    <name evidence="5" type="ORF">ST1E_0764</name>
</gene>
<proteinExistence type="inferred from homology"/>
<evidence type="ECO:0000313" key="5">
    <source>
        <dbReference type="EMBL" id="AGF49126.1"/>
    </source>
</evidence>
<dbReference type="GO" id="GO:0030527">
    <property type="term" value="F:structural constituent of chromatin"/>
    <property type="evidence" value="ECO:0007669"/>
    <property type="project" value="InterPro"/>
</dbReference>
<keyword evidence="2" id="KW-0226">DNA condensation</keyword>
<dbReference type="OrthoDB" id="9804203at2"/>
<dbReference type="PANTHER" id="PTHR33175">
    <property type="entry name" value="DNA-BINDING PROTEIN HU"/>
    <property type="match status" value="1"/>
</dbReference>
<dbReference type="EMBL" id="CP003806">
    <property type="protein sequence ID" value="AGF49126.1"/>
    <property type="molecule type" value="Genomic_DNA"/>
</dbReference>
<evidence type="ECO:0000313" key="6">
    <source>
        <dbReference type="Proteomes" id="UP000011658"/>
    </source>
</evidence>
<dbReference type="PATRIC" id="fig|1208921.3.peg.411"/>
<comment type="similarity">
    <text evidence="1 4">Belongs to the bacterial histone-like protein family.</text>
</comment>
<dbReference type="PRINTS" id="PR01727">
    <property type="entry name" value="DNABINDINGHU"/>
</dbReference>
<organism evidence="5 6">
    <name type="scientific">Candidatus Kinetoplastidibacterium galati TCC219</name>
    <dbReference type="NCBI Taxonomy" id="1208921"/>
    <lineage>
        <taxon>Bacteria</taxon>
        <taxon>Pseudomonadati</taxon>
        <taxon>Pseudomonadota</taxon>
        <taxon>Betaproteobacteria</taxon>
        <taxon>Candidatus Kinetoplastidibacterium</taxon>
    </lineage>
</organism>
<keyword evidence="6" id="KW-1185">Reference proteome</keyword>
<dbReference type="InterPro" id="IPR010992">
    <property type="entry name" value="IHF-like_DNA-bd_dom_sf"/>
</dbReference>
<reference evidence="5 6" key="1">
    <citation type="journal article" date="2013" name="Genome Biol. Evol.">
        <title>Genome evolution and phylogenomic analysis of candidatus kinetoplastibacterium, the betaproteobacterial endosymbionts of strigomonas and angomonas.</title>
        <authorList>
            <person name="Alves J.M."/>
            <person name="Serrano M.G."/>
            <person name="Maia da Silva F."/>
            <person name="Voegtly L.J."/>
            <person name="Matveyev A.V."/>
            <person name="Teixeira M.M."/>
            <person name="Camargo E.P."/>
            <person name="Buck G.A."/>
        </authorList>
    </citation>
    <scope>NUCLEOTIDE SEQUENCE [LARGE SCALE GENOMIC DNA]</scope>
    <source>
        <strain evidence="5 6">TCC219</strain>
    </source>
</reference>
<dbReference type="AlphaFoldDB" id="M1LYH3"/>
<dbReference type="RefSeq" id="WP_015389610.1">
    <property type="nucleotide sequence ID" value="NC_020284.1"/>
</dbReference>
<dbReference type="Gene3D" id="4.10.520.10">
    <property type="entry name" value="IHF-like DNA-binding proteins"/>
    <property type="match status" value="1"/>
</dbReference>
<evidence type="ECO:0000256" key="3">
    <source>
        <dbReference type="ARBA" id="ARBA00023125"/>
    </source>
</evidence>
<dbReference type="SUPFAM" id="SSF47729">
    <property type="entry name" value="IHF-like DNA-binding proteins"/>
    <property type="match status" value="1"/>
</dbReference>
<dbReference type="Pfam" id="PF00216">
    <property type="entry name" value="Bac_DNA_binding"/>
    <property type="match status" value="1"/>
</dbReference>
<dbReference type="CDD" id="cd13836">
    <property type="entry name" value="IHF_B"/>
    <property type="match status" value="1"/>
</dbReference>
<dbReference type="InterPro" id="IPR000119">
    <property type="entry name" value="Hist_DNA-bd"/>
</dbReference>
<dbReference type="GO" id="GO:0003677">
    <property type="term" value="F:DNA binding"/>
    <property type="evidence" value="ECO:0007669"/>
    <property type="project" value="UniProtKB-KW"/>
</dbReference>
<accession>M1LYH3</accession>
<dbReference type="PANTHER" id="PTHR33175:SF3">
    <property type="entry name" value="DNA-BINDING PROTEIN HU-BETA"/>
    <property type="match status" value="1"/>
</dbReference>
<protein>
    <submittedName>
        <fullName evidence="5">Integration host factor subunit beta</fullName>
    </submittedName>
</protein>
<evidence type="ECO:0000256" key="2">
    <source>
        <dbReference type="ARBA" id="ARBA00023067"/>
    </source>
</evidence>
<dbReference type="SMART" id="SM00411">
    <property type="entry name" value="BHL"/>
    <property type="match status" value="1"/>
</dbReference>
<evidence type="ECO:0000256" key="4">
    <source>
        <dbReference type="RuleBase" id="RU003939"/>
    </source>
</evidence>
<sequence length="90" mass="10351">MVNALYSRLDHISVNDLERAVKVMLEVFEDCFASGKRIEIRGFGSFFISRRCSRTARNPRSGDMVLVSDRLVPCFRPSKLLREKLSISKK</sequence>
<evidence type="ECO:0000256" key="1">
    <source>
        <dbReference type="ARBA" id="ARBA00010529"/>
    </source>
</evidence>
<dbReference type="STRING" id="1208921.ST1E_0764"/>